<evidence type="ECO:0000256" key="1">
    <source>
        <dbReference type="ARBA" id="ARBA00010886"/>
    </source>
</evidence>
<feature type="compositionally biased region" description="Pro residues" evidence="7">
    <location>
        <begin position="18"/>
        <end position="28"/>
    </location>
</feature>
<evidence type="ECO:0000256" key="2">
    <source>
        <dbReference type="ARBA" id="ARBA00022679"/>
    </source>
</evidence>
<feature type="binding site" evidence="6">
    <location>
        <position position="393"/>
    </location>
    <ligand>
        <name>ATP</name>
        <dbReference type="ChEBI" id="CHEBI:30616"/>
    </ligand>
</feature>
<dbReference type="PANTHER" id="PTHR43671">
    <property type="entry name" value="SERINE/THREONINE-PROTEIN KINASE NEK"/>
    <property type="match status" value="1"/>
</dbReference>
<dbReference type="EMBL" id="LN483345">
    <property type="protein sequence ID" value="CDZ98499.1"/>
    <property type="molecule type" value="Genomic_DNA"/>
</dbReference>
<keyword evidence="2" id="KW-0808">Transferase</keyword>
<dbReference type="Pfam" id="PF00069">
    <property type="entry name" value="Pkinase"/>
    <property type="match status" value="1"/>
</dbReference>
<proteinExistence type="inferred from homology"/>
<evidence type="ECO:0000256" key="3">
    <source>
        <dbReference type="ARBA" id="ARBA00022741"/>
    </source>
</evidence>
<dbReference type="PROSITE" id="PS00108">
    <property type="entry name" value="PROTEIN_KINASE_ST"/>
    <property type="match status" value="1"/>
</dbReference>
<dbReference type="PROSITE" id="PS50011">
    <property type="entry name" value="PROTEIN_KINASE_DOM"/>
    <property type="match status" value="1"/>
</dbReference>
<dbReference type="GO" id="GO:0005524">
    <property type="term" value="F:ATP binding"/>
    <property type="evidence" value="ECO:0007669"/>
    <property type="project" value="UniProtKB-UniRule"/>
</dbReference>
<dbReference type="SMART" id="SM00220">
    <property type="entry name" value="S_TKc"/>
    <property type="match status" value="1"/>
</dbReference>
<dbReference type="InterPro" id="IPR050660">
    <property type="entry name" value="NEK_Ser/Thr_kinase"/>
</dbReference>
<dbReference type="AlphaFoldDB" id="A0A0F7SM06"/>
<dbReference type="InterPro" id="IPR017441">
    <property type="entry name" value="Protein_kinase_ATP_BS"/>
</dbReference>
<evidence type="ECO:0000256" key="6">
    <source>
        <dbReference type="PROSITE-ProRule" id="PRU10141"/>
    </source>
</evidence>
<feature type="region of interest" description="Disordered" evidence="7">
    <location>
        <begin position="735"/>
        <end position="770"/>
    </location>
</feature>
<keyword evidence="5 6" id="KW-0067">ATP-binding</keyword>
<keyword evidence="3 6" id="KW-0547">Nucleotide-binding</keyword>
<feature type="compositionally biased region" description="Low complexity" evidence="7">
    <location>
        <begin position="129"/>
        <end position="156"/>
    </location>
</feature>
<dbReference type="PROSITE" id="PS00107">
    <property type="entry name" value="PROTEIN_KINASE_ATP"/>
    <property type="match status" value="1"/>
</dbReference>
<dbReference type="Gene3D" id="1.10.510.10">
    <property type="entry name" value="Transferase(Phosphotransferase) domain 1"/>
    <property type="match status" value="1"/>
</dbReference>
<dbReference type="InterPro" id="IPR011009">
    <property type="entry name" value="Kinase-like_dom_sf"/>
</dbReference>
<evidence type="ECO:0000256" key="4">
    <source>
        <dbReference type="ARBA" id="ARBA00022777"/>
    </source>
</evidence>
<feature type="region of interest" description="Disordered" evidence="7">
    <location>
        <begin position="686"/>
        <end position="719"/>
    </location>
</feature>
<accession>A0A0F7SM06</accession>
<feature type="compositionally biased region" description="Low complexity" evidence="7">
    <location>
        <begin position="29"/>
        <end position="43"/>
    </location>
</feature>
<evidence type="ECO:0000256" key="5">
    <source>
        <dbReference type="ARBA" id="ARBA00022840"/>
    </source>
</evidence>
<dbReference type="InterPro" id="IPR000719">
    <property type="entry name" value="Prot_kinase_dom"/>
</dbReference>
<feature type="region of interest" description="Disordered" evidence="7">
    <location>
        <begin position="77"/>
        <end position="104"/>
    </location>
</feature>
<organism evidence="9">
    <name type="scientific">Phaffia rhodozyma</name>
    <name type="common">Yeast</name>
    <name type="synonym">Xanthophyllomyces dendrorhous</name>
    <dbReference type="NCBI Taxonomy" id="264483"/>
    <lineage>
        <taxon>Eukaryota</taxon>
        <taxon>Fungi</taxon>
        <taxon>Dikarya</taxon>
        <taxon>Basidiomycota</taxon>
        <taxon>Agaricomycotina</taxon>
        <taxon>Tremellomycetes</taxon>
        <taxon>Cystofilobasidiales</taxon>
        <taxon>Mrakiaceae</taxon>
        <taxon>Phaffia</taxon>
    </lineage>
</organism>
<feature type="compositionally biased region" description="Low complexity" evidence="7">
    <location>
        <begin position="175"/>
        <end position="194"/>
    </location>
</feature>
<feature type="region of interest" description="Disordered" evidence="7">
    <location>
        <begin position="122"/>
        <end position="212"/>
    </location>
</feature>
<comment type="similarity">
    <text evidence="1">Belongs to the protein kinase superfamily. NEK Ser/Thr protein kinase family. NIMA subfamily.</text>
</comment>
<dbReference type="SUPFAM" id="SSF56112">
    <property type="entry name" value="Protein kinase-like (PK-like)"/>
    <property type="match status" value="1"/>
</dbReference>
<feature type="region of interest" description="Disordered" evidence="7">
    <location>
        <begin position="1"/>
        <end position="59"/>
    </location>
</feature>
<sequence>MSPLSIAVHPSMSSARPASPPSSPPPIVPSQFGCSSSSGGLSSPDFESNGIDFEPLVNTPSSRNDIFSSQWKVVPASNAPPPLRLVPSWSDVSSSEISPELDGSISTVDHVSTCGPIPEHAKADYKPWTNPATWSSPSSSSTTSSPNTSTTHTKNTFKPSITLTPSAKPKGHQKTASGSSTSSRTSSFFDTPMFSPTPPPPPPPASASLKTSSSSSSFLAATDSSFATGKQGTTFLARPKFNQRTSSCPSIPKVLSTPSPPPLDSSSYPLAPWDAPYPYAALDLSEPEDQPVIHSVRLAHSASYHLGQGANSNVYLSAFRPCPSSSSKGKEREWTLAAAKVPIAENGVDGRAVLRKEGQVLRWIGSGKMGLVSCYGAVNILDGFDERAVFAVKTSSAATTAGSSNPTTITEFPTYSIDSGQMVNETFSSADMYSPSVRPVLLLEYCSFGTIDGFVRSHPELITEELFLKWVGELAYGGEWLEARGVVHRDIKPQNILLTATLRPRLTDFGSALFHSTLETQSDNSMFHTLADGPASGGGTTSYSSPELLLRTTEVSFPSDVFSLGASLYVILNGGRKPYQGVSGTRELCFWVARGGFWDWEERNRAASFGEGSLFGFGSSTSFRRGGSLREHGKGAAAAYMADVAADGKRVGWDLAADGSGGGKVRLGDLFGKRAVRKAQETEIVKIHPEEESAEPGVLGDGDGDGHIPSGTQPSSKNPIVELLSSAPTFLPFGSSSHVHPSSPRPNTAVPPIQTCFPSLPPSPPLSAPSTAVEGEIEVEKPLGGVPMFYPCSTLYSAHEVSEGMRRVLRRMLDPVVERRGSMRAVRAWAEAQGWTDH</sequence>
<protein>
    <submittedName>
        <fullName evidence="9">Serine threonine protein kinase</fullName>
    </submittedName>
</protein>
<feature type="domain" description="Protein kinase" evidence="8">
    <location>
        <begin position="358"/>
        <end position="838"/>
    </location>
</feature>
<evidence type="ECO:0000259" key="8">
    <source>
        <dbReference type="PROSITE" id="PS50011"/>
    </source>
</evidence>
<evidence type="ECO:0000313" key="9">
    <source>
        <dbReference type="EMBL" id="CDZ98499.1"/>
    </source>
</evidence>
<keyword evidence="4 9" id="KW-0418">Kinase</keyword>
<evidence type="ECO:0000256" key="7">
    <source>
        <dbReference type="SAM" id="MobiDB-lite"/>
    </source>
</evidence>
<dbReference type="GO" id="GO:0004674">
    <property type="term" value="F:protein serine/threonine kinase activity"/>
    <property type="evidence" value="ECO:0007669"/>
    <property type="project" value="TreeGrafter"/>
</dbReference>
<dbReference type="InterPro" id="IPR008271">
    <property type="entry name" value="Ser/Thr_kinase_AS"/>
</dbReference>
<dbReference type="PANTHER" id="PTHR43671:SF85">
    <property type="entry name" value="KINASE, PUTATIVE-RELATED"/>
    <property type="match status" value="1"/>
</dbReference>
<reference evidence="9" key="1">
    <citation type="submission" date="2014-08" db="EMBL/GenBank/DDBJ databases">
        <authorList>
            <person name="Sharma Rahul"/>
            <person name="Thines Marco"/>
        </authorList>
    </citation>
    <scope>NUCLEOTIDE SEQUENCE</scope>
</reference>
<feature type="compositionally biased region" description="Pro residues" evidence="7">
    <location>
        <begin position="195"/>
        <end position="205"/>
    </location>
</feature>
<name>A0A0F7SM06_PHARH</name>